<dbReference type="EC" id="3.1.26.4" evidence="2"/>
<dbReference type="Pfam" id="PF00439">
    <property type="entry name" value="Bromodomain"/>
    <property type="match status" value="1"/>
</dbReference>
<sequence>MRVQGGRTHLNFWSDRGIPSVACVGDQGEPNRGQVAEAFYCDLPRGPVYPWHRLPQERVIQGPKRVPVGIWCSCCGYTEDETAAYLAQPLGGSFCCGVKEHQVPVATMTVHWQQYHTNQDSLVPIHELMHQLESQGVISKTRSPFNSPIWPVPKSDGGWRLTVDYCGLIEVTPPLSAAIPDMLELQYDLESKAAKWYATTEIASVLFSIPLAAECKPYFAFTWRGVQYTWNRLPHPTICHGLIQTALEQGEAPEHLQYIDDIIVWGNREEEVFEKGKRIIQILLEAGFTIKQSMCFYPILSNYLELHFERIRNHKYRNLSDLEKDVMLLCHNAQTFNLEGSQIYEDSIVLQSVFKSARQKIAKEESEDESNNDDDDDDDDDDEEESESESKSVKVKIKLNKKDEKSQDKGKGKKRQSRVKAKPVVSDNDSDEDQDENGLPIKWQDGHRRIPMDVINKITAMSPPANKKATHAFLGAVGFWRMHILGYRFWSWGYRGSKACYTPTEKEILAAYEGVRAASEIVGTEAQLLLAPQLPVLYWLFKGRASSTHHAPDAMWIELIAQ</sequence>
<dbReference type="InterPro" id="IPR043502">
    <property type="entry name" value="DNA/RNA_pol_sf"/>
</dbReference>
<dbReference type="InterPro" id="IPR001487">
    <property type="entry name" value="Bromodomain"/>
</dbReference>
<evidence type="ECO:0000313" key="7">
    <source>
        <dbReference type="EMBL" id="KAK4811093.1"/>
    </source>
</evidence>
<evidence type="ECO:0000259" key="6">
    <source>
        <dbReference type="PROSITE" id="PS50014"/>
    </source>
</evidence>
<dbReference type="Proteomes" id="UP001333110">
    <property type="component" value="Unassembled WGS sequence"/>
</dbReference>
<feature type="compositionally biased region" description="Basic and acidic residues" evidence="5">
    <location>
        <begin position="400"/>
        <end position="410"/>
    </location>
</feature>
<dbReference type="InterPro" id="IPR051320">
    <property type="entry name" value="Viral_Replic_Matur_Polypro"/>
</dbReference>
<comment type="similarity">
    <text evidence="1">Belongs to the beta type-B retroviral polymerase family. HERV class-II K(HML-2) pol subfamily.</text>
</comment>
<dbReference type="Gene3D" id="3.30.70.270">
    <property type="match status" value="1"/>
</dbReference>
<evidence type="ECO:0000256" key="5">
    <source>
        <dbReference type="SAM" id="MobiDB-lite"/>
    </source>
</evidence>
<feature type="compositionally biased region" description="Acidic residues" evidence="5">
    <location>
        <begin position="365"/>
        <end position="387"/>
    </location>
</feature>
<comment type="caution">
    <text evidence="7">The sequence shown here is derived from an EMBL/GenBank/DDBJ whole genome shotgun (WGS) entry which is preliminary data.</text>
</comment>
<protein>
    <recommendedName>
        <fullName evidence="2">ribonuclease H</fullName>
        <ecNumber evidence="2">3.1.26.4</ecNumber>
    </recommendedName>
</protein>
<keyword evidence="3 4" id="KW-0103">Bromodomain</keyword>
<evidence type="ECO:0000256" key="1">
    <source>
        <dbReference type="ARBA" id="ARBA00010879"/>
    </source>
</evidence>
<dbReference type="PANTHER" id="PTHR33064:SF29">
    <property type="entry name" value="PEPTIDASE A2 DOMAIN-CONTAINING PROTEIN-RELATED"/>
    <property type="match status" value="1"/>
</dbReference>
<accession>A0AAN7MK27</accession>
<evidence type="ECO:0000256" key="3">
    <source>
        <dbReference type="ARBA" id="ARBA00023117"/>
    </source>
</evidence>
<dbReference type="InterPro" id="IPR000477">
    <property type="entry name" value="RT_dom"/>
</dbReference>
<evidence type="ECO:0000256" key="4">
    <source>
        <dbReference type="PROSITE-ProRule" id="PRU00035"/>
    </source>
</evidence>
<feature type="region of interest" description="Disordered" evidence="5">
    <location>
        <begin position="360"/>
        <end position="441"/>
    </location>
</feature>
<dbReference type="GO" id="GO:0004523">
    <property type="term" value="F:RNA-DNA hybrid ribonuclease activity"/>
    <property type="evidence" value="ECO:0007669"/>
    <property type="project" value="UniProtKB-EC"/>
</dbReference>
<dbReference type="EMBL" id="JAUNZN010000018">
    <property type="protein sequence ID" value="KAK4811093.1"/>
    <property type="molecule type" value="Genomic_DNA"/>
</dbReference>
<reference evidence="7 8" key="1">
    <citation type="journal article" date="2023" name="J. Hered.">
        <title>Chromosome-level genome of the wood stork (Mycteria americana) provides insight into avian chromosome evolution.</title>
        <authorList>
            <person name="Flamio R. Jr."/>
            <person name="Ramstad K.M."/>
        </authorList>
    </citation>
    <scope>NUCLEOTIDE SEQUENCE [LARGE SCALE GENOMIC DNA]</scope>
    <source>
        <strain evidence="7">JAX WOST 10</strain>
    </source>
</reference>
<dbReference type="InterPro" id="IPR036427">
    <property type="entry name" value="Bromodomain-like_sf"/>
</dbReference>
<dbReference type="Gene3D" id="1.20.920.10">
    <property type="entry name" value="Bromodomain-like"/>
    <property type="match status" value="1"/>
</dbReference>
<dbReference type="SUPFAM" id="SSF47370">
    <property type="entry name" value="Bromodomain"/>
    <property type="match status" value="1"/>
</dbReference>
<dbReference type="PROSITE" id="PS50014">
    <property type="entry name" value="BROMODOMAIN_2"/>
    <property type="match status" value="1"/>
</dbReference>
<keyword evidence="8" id="KW-1185">Reference proteome</keyword>
<dbReference type="SUPFAM" id="SSF56672">
    <property type="entry name" value="DNA/RNA polymerases"/>
    <property type="match status" value="1"/>
</dbReference>
<name>A0AAN7MK27_MYCAM</name>
<evidence type="ECO:0000256" key="2">
    <source>
        <dbReference type="ARBA" id="ARBA00012180"/>
    </source>
</evidence>
<dbReference type="Pfam" id="PF00078">
    <property type="entry name" value="RVT_1"/>
    <property type="match status" value="1"/>
</dbReference>
<gene>
    <name evidence="7" type="ORF">QYF61_016379</name>
</gene>
<feature type="domain" description="Bromo" evidence="6">
    <location>
        <begin position="296"/>
        <end position="344"/>
    </location>
</feature>
<dbReference type="AlphaFoldDB" id="A0AAN7MK27"/>
<dbReference type="SMART" id="SM00297">
    <property type="entry name" value="BROMO"/>
    <property type="match status" value="1"/>
</dbReference>
<proteinExistence type="inferred from homology"/>
<organism evidence="7 8">
    <name type="scientific">Mycteria americana</name>
    <name type="common">Wood stork</name>
    <dbReference type="NCBI Taxonomy" id="33587"/>
    <lineage>
        <taxon>Eukaryota</taxon>
        <taxon>Metazoa</taxon>
        <taxon>Chordata</taxon>
        <taxon>Craniata</taxon>
        <taxon>Vertebrata</taxon>
        <taxon>Euteleostomi</taxon>
        <taxon>Archelosauria</taxon>
        <taxon>Archosauria</taxon>
        <taxon>Dinosauria</taxon>
        <taxon>Saurischia</taxon>
        <taxon>Theropoda</taxon>
        <taxon>Coelurosauria</taxon>
        <taxon>Aves</taxon>
        <taxon>Neognathae</taxon>
        <taxon>Neoaves</taxon>
        <taxon>Aequornithes</taxon>
        <taxon>Ciconiiformes</taxon>
        <taxon>Ciconiidae</taxon>
        <taxon>Mycteria</taxon>
    </lineage>
</organism>
<evidence type="ECO:0000313" key="8">
    <source>
        <dbReference type="Proteomes" id="UP001333110"/>
    </source>
</evidence>
<dbReference type="InterPro" id="IPR043128">
    <property type="entry name" value="Rev_trsase/Diguanyl_cyclase"/>
</dbReference>
<feature type="compositionally biased region" description="Basic residues" evidence="5">
    <location>
        <begin position="411"/>
        <end position="421"/>
    </location>
</feature>
<dbReference type="Gene3D" id="3.10.10.10">
    <property type="entry name" value="HIV Type 1 Reverse Transcriptase, subunit A, domain 1"/>
    <property type="match status" value="1"/>
</dbReference>
<dbReference type="PANTHER" id="PTHR33064">
    <property type="entry name" value="POL PROTEIN"/>
    <property type="match status" value="1"/>
</dbReference>